<dbReference type="Proteomes" id="UP000050465">
    <property type="component" value="Unassembled WGS sequence"/>
</dbReference>
<reference evidence="1 2" key="1">
    <citation type="submission" date="2015-09" db="EMBL/GenBank/DDBJ databases">
        <title>Identification and resolution of microdiversity through metagenomic sequencing of parallel consortia.</title>
        <authorList>
            <person name="Nelson W.C."/>
            <person name="Romine M.F."/>
            <person name="Lindemann S.R."/>
        </authorList>
    </citation>
    <scope>NUCLEOTIDE SEQUENCE [LARGE SCALE GENOMIC DNA]</scope>
    <source>
        <strain evidence="1">Ana</strain>
    </source>
</reference>
<evidence type="ECO:0000313" key="1">
    <source>
        <dbReference type="EMBL" id="KPQ32826.1"/>
    </source>
</evidence>
<sequence>MRQAFSDRLRLLLQDKFAGSWRDGWVYGRLKQEFNLQPEELDALATALGFKYGWNRSVQDILENQWQEDEVRWMQQELTKVQKQVSLNRQKVSTSQKIAALLQELEDLDNTPRRELTDIERGLIALILKMQSDEQMWVLEMIFNRYKC</sequence>
<evidence type="ECO:0000313" key="2">
    <source>
        <dbReference type="Proteomes" id="UP000050465"/>
    </source>
</evidence>
<protein>
    <submittedName>
        <fullName evidence="1">Uncharacterized protein</fullName>
    </submittedName>
</protein>
<comment type="caution">
    <text evidence="1">The sequence shown here is derived from an EMBL/GenBank/DDBJ whole genome shotgun (WGS) entry which is preliminary data.</text>
</comment>
<dbReference type="AlphaFoldDB" id="A0A0N8KM59"/>
<dbReference type="EMBL" id="LJZR01000045">
    <property type="protein sequence ID" value="KPQ32826.1"/>
    <property type="molecule type" value="Genomic_DNA"/>
</dbReference>
<organism evidence="1 2">
    <name type="scientific">Phormidesmis priestleyi Ana</name>
    <dbReference type="NCBI Taxonomy" id="1666911"/>
    <lineage>
        <taxon>Bacteria</taxon>
        <taxon>Bacillati</taxon>
        <taxon>Cyanobacteriota</taxon>
        <taxon>Cyanophyceae</taxon>
        <taxon>Leptolyngbyales</taxon>
        <taxon>Leptolyngbyaceae</taxon>
        <taxon>Phormidesmis</taxon>
    </lineage>
</organism>
<gene>
    <name evidence="1" type="ORF">HLUCCA11_20525</name>
</gene>
<proteinExistence type="predicted"/>
<accession>A0A0N8KM59</accession>
<dbReference type="STRING" id="1666911.HLUCCA11_20525"/>
<name>A0A0N8KM59_9CYAN</name>